<evidence type="ECO:0000313" key="3">
    <source>
        <dbReference type="Proteomes" id="UP001228049"/>
    </source>
</evidence>
<reference evidence="2" key="1">
    <citation type="submission" date="2023-04" db="EMBL/GenBank/DDBJ databases">
        <title>Chromosome-level genome of Chaenocephalus aceratus.</title>
        <authorList>
            <person name="Park H."/>
        </authorList>
    </citation>
    <scope>NUCLEOTIDE SEQUENCE</scope>
    <source>
        <strain evidence="2">DE</strain>
        <tissue evidence="2">Muscle</tissue>
    </source>
</reference>
<sequence length="352" mass="40294">MPRGKGQKGRGKPPRNPEKTVENTLGKDSNDDHEAMDSLQASIGAIHGEIKAIRSDVKTELNDFRESFSREMKKELGEFREDVNRQLNEIATDLKTTVCRVEEAEQRVSDMEDWSAGAKDVICQTLAAQESIQAKLTDLESRARRNNMRIYGIPEDIEGDSVQQFIENFIKTELSLTDTELGIQRCHRALGPKPPQNANPRSVLIYFLEYRIKELVLRSAWKKKEVYLNGTRVYFDQDYPVEIQKKRKAYAPIRKLLKEKGLRFHTPPPAKRRIFFESGPVTYNSSAEAMADLRKRGMIAERDSVPGPKPPATPLGRLKKISWEKVAPHRGAHGERARENLREFRRDVVDKV</sequence>
<keyword evidence="3" id="KW-1185">Reference proteome</keyword>
<proteinExistence type="predicted"/>
<dbReference type="Gene3D" id="3.30.70.1820">
    <property type="entry name" value="L1 transposable element, RRM domain"/>
    <property type="match status" value="1"/>
</dbReference>
<dbReference type="InterPro" id="IPR004244">
    <property type="entry name" value="Transposase_22"/>
</dbReference>
<dbReference type="EMBL" id="JASDAP010000003">
    <property type="protein sequence ID" value="KAK1905999.1"/>
    <property type="molecule type" value="Genomic_DNA"/>
</dbReference>
<protein>
    <submittedName>
        <fullName evidence="2">LINE-1 retrotransposable element ORF1 protein</fullName>
    </submittedName>
</protein>
<dbReference type="FunFam" id="3.30.70.1820:FF:000004">
    <property type="entry name" value="Uncharacterized protein"/>
    <property type="match status" value="1"/>
</dbReference>
<organism evidence="2 3">
    <name type="scientific">Dissostichus eleginoides</name>
    <name type="common">Patagonian toothfish</name>
    <name type="synonym">Dissostichus amissus</name>
    <dbReference type="NCBI Taxonomy" id="100907"/>
    <lineage>
        <taxon>Eukaryota</taxon>
        <taxon>Metazoa</taxon>
        <taxon>Chordata</taxon>
        <taxon>Craniata</taxon>
        <taxon>Vertebrata</taxon>
        <taxon>Euteleostomi</taxon>
        <taxon>Actinopterygii</taxon>
        <taxon>Neopterygii</taxon>
        <taxon>Teleostei</taxon>
        <taxon>Neoteleostei</taxon>
        <taxon>Acanthomorphata</taxon>
        <taxon>Eupercaria</taxon>
        <taxon>Perciformes</taxon>
        <taxon>Notothenioidei</taxon>
        <taxon>Nototheniidae</taxon>
        <taxon>Dissostichus</taxon>
    </lineage>
</organism>
<dbReference type="AlphaFoldDB" id="A0AAD9CUP5"/>
<gene>
    <name evidence="2" type="ORF">KUDE01_013171</name>
</gene>
<evidence type="ECO:0000313" key="2">
    <source>
        <dbReference type="EMBL" id="KAK1905999.1"/>
    </source>
</evidence>
<name>A0AAD9CUP5_DISEL</name>
<dbReference type="Proteomes" id="UP001228049">
    <property type="component" value="Unassembled WGS sequence"/>
</dbReference>
<feature type="region of interest" description="Disordered" evidence="1">
    <location>
        <begin position="1"/>
        <end position="35"/>
    </location>
</feature>
<accession>A0AAD9CUP5</accession>
<evidence type="ECO:0000256" key="1">
    <source>
        <dbReference type="SAM" id="MobiDB-lite"/>
    </source>
</evidence>
<feature type="compositionally biased region" description="Basic residues" evidence="1">
    <location>
        <begin position="1"/>
        <end position="13"/>
    </location>
</feature>
<dbReference type="Gene3D" id="1.20.58.130">
    <property type="match status" value="1"/>
</dbReference>
<comment type="caution">
    <text evidence="2">The sequence shown here is derived from an EMBL/GenBank/DDBJ whole genome shotgun (WGS) entry which is preliminary data.</text>
</comment>
<dbReference type="PANTHER" id="PTHR11505">
    <property type="entry name" value="L1 TRANSPOSABLE ELEMENT-RELATED"/>
    <property type="match status" value="1"/>
</dbReference>